<dbReference type="InterPro" id="IPR005094">
    <property type="entry name" value="Endonuclease_MobA/VirD2"/>
</dbReference>
<comment type="caution">
    <text evidence="5">The sequence shown here is derived from an EMBL/GenBank/DDBJ whole genome shotgun (WGS) entry which is preliminary data.</text>
</comment>
<organism evidence="5 6">
    <name type="scientific">Desulfovibrio porci</name>
    <dbReference type="NCBI Taxonomy" id="2605782"/>
    <lineage>
        <taxon>Bacteria</taxon>
        <taxon>Pseudomonadati</taxon>
        <taxon>Thermodesulfobacteriota</taxon>
        <taxon>Desulfovibrionia</taxon>
        <taxon>Desulfovibrionales</taxon>
        <taxon>Desulfovibrionaceae</taxon>
        <taxon>Desulfovibrio</taxon>
    </lineage>
</organism>
<dbReference type="InterPro" id="IPR054462">
    <property type="entry name" value="TraI_M"/>
</dbReference>
<dbReference type="Gene3D" id="1.10.1240.50">
    <property type="match status" value="1"/>
</dbReference>
<feature type="domain" description="TraI-like middle" evidence="4">
    <location>
        <begin position="189"/>
        <end position="274"/>
    </location>
</feature>
<dbReference type="Pfam" id="PF22448">
    <property type="entry name" value="RepB_primase_C"/>
    <property type="match status" value="2"/>
</dbReference>
<dbReference type="Pfam" id="PF03432">
    <property type="entry name" value="Relaxase"/>
    <property type="match status" value="1"/>
</dbReference>
<evidence type="ECO:0000313" key="6">
    <source>
        <dbReference type="Proteomes" id="UP000477488"/>
    </source>
</evidence>
<sequence>MILKKLKRTNLQKTKAAMIGGLVDYILAAKDEDGYQKLQFAYAKNVITTKPEAWKQEMIALAEESIHSKMPVTHWVMSWQENEVPTREQVKEAVGIFLEGMGLKDHQAIVAAHVNTANYHVHIVVNRVHPLIEKVVQPHKGFDIEAAHRIAAEIEHKQGWASNENARYRVNEQGQIARIQQAKVVKPKAKAADFENATGEKSAQRIAQEKGHAIIQKTTSWAELHAGLGKVGLRFVRKGSGAVIFVGNTAVKASSVDRNFGLSRLCKRLGEYEEGEYPAEMPVPQPEPVSHVCEKEWREYQAQRHQLAEEYRLEKERRREAERLQKEERRQERQTILTRVAPHGLPMLNIARHFLMLQQQSQKAENKKKQGKARHSLPRFKHWLARKSPWLAQLWRLRSRITPDMQVREFRFNQQCRLESPLYAFQAMVQEKYADVRMDQSRLDSATALYLRCAGYSMDAVEQEILRHTPPPITAREQRDSLERRSRILQYAYGTAGDIDIAASRPTREQIQQFITNAEQKEQELRSAIEQQTRLRTGDPAAAYDAHAANLRQHFPKADQASLDAMIALRMRANGHSREAVVRVIHSHSPAIPKDASGTDRQQYAERMAEYAFGLQGTHDMMRNKPHWSLWRKVEGVEEEQRQRERTRPMWRMK</sequence>
<dbReference type="InterPro" id="IPR054366">
    <property type="entry name" value="RepB/MobA-like_C"/>
</dbReference>
<feature type="domain" description="RepB/MobA-like C-terminal" evidence="3">
    <location>
        <begin position="438"/>
        <end position="472"/>
    </location>
</feature>
<keyword evidence="1" id="KW-0175">Coiled coil</keyword>
<reference evidence="5 6" key="1">
    <citation type="submission" date="2019-09" db="EMBL/GenBank/DDBJ databases">
        <title>In-depth cultivation of the pig gut microbiome towards novel bacterial diversity and tailored functional studies.</title>
        <authorList>
            <person name="Wylensek D."/>
            <person name="Hitch T.C.A."/>
            <person name="Clavel T."/>
        </authorList>
    </citation>
    <scope>NUCLEOTIDE SEQUENCE [LARGE SCALE GENOMIC DNA]</scope>
    <source>
        <strain evidence="5 6">PG-178-WT-4</strain>
    </source>
</reference>
<feature type="domain" description="RepB/MobA-like C-terminal" evidence="3">
    <location>
        <begin position="562"/>
        <end position="612"/>
    </location>
</feature>
<evidence type="ECO:0000256" key="1">
    <source>
        <dbReference type="SAM" id="Coils"/>
    </source>
</evidence>
<evidence type="ECO:0000259" key="4">
    <source>
        <dbReference type="Pfam" id="PF22863"/>
    </source>
</evidence>
<evidence type="ECO:0000259" key="2">
    <source>
        <dbReference type="Pfam" id="PF03432"/>
    </source>
</evidence>
<dbReference type="AlphaFoldDB" id="A0A6L5XK32"/>
<gene>
    <name evidence="5" type="ORF">FYJ44_05860</name>
</gene>
<dbReference type="Proteomes" id="UP000477488">
    <property type="component" value="Unassembled WGS sequence"/>
</dbReference>
<evidence type="ECO:0000259" key="3">
    <source>
        <dbReference type="Pfam" id="PF22448"/>
    </source>
</evidence>
<evidence type="ECO:0000313" key="5">
    <source>
        <dbReference type="EMBL" id="MSS27583.1"/>
    </source>
</evidence>
<dbReference type="Pfam" id="PF22863">
    <property type="entry name" value="TraI_middle"/>
    <property type="match status" value="1"/>
</dbReference>
<name>A0A6L5XK32_9BACT</name>
<dbReference type="EMBL" id="VUMH01000004">
    <property type="protein sequence ID" value="MSS27583.1"/>
    <property type="molecule type" value="Genomic_DNA"/>
</dbReference>
<dbReference type="RefSeq" id="WP_154510057.1">
    <property type="nucleotide sequence ID" value="NZ_VUMH01000004.1"/>
</dbReference>
<proteinExistence type="predicted"/>
<accession>A0A6L5XK32</accession>
<feature type="domain" description="MobA/VirD2-like nuclease" evidence="2">
    <location>
        <begin position="38"/>
        <end position="160"/>
    </location>
</feature>
<protein>
    <submittedName>
        <fullName evidence="5">Relaxase/mobilization nuclease domain-containing protein</fullName>
    </submittedName>
</protein>
<keyword evidence="6" id="KW-1185">Reference proteome</keyword>
<feature type="coiled-coil region" evidence="1">
    <location>
        <begin position="304"/>
        <end position="334"/>
    </location>
</feature>